<dbReference type="FunFam" id="3.40.640.10:FF:000033">
    <property type="entry name" value="Aspartate aminotransferase"/>
    <property type="match status" value="1"/>
</dbReference>
<dbReference type="PANTHER" id="PTHR43807">
    <property type="entry name" value="FI04487P"/>
    <property type="match status" value="1"/>
</dbReference>
<keyword evidence="9" id="KW-1185">Reference proteome</keyword>
<organism evidence="8 9">
    <name type="scientific">Stackebrandtia endophytica</name>
    <dbReference type="NCBI Taxonomy" id="1496996"/>
    <lineage>
        <taxon>Bacteria</taxon>
        <taxon>Bacillati</taxon>
        <taxon>Actinomycetota</taxon>
        <taxon>Actinomycetes</taxon>
        <taxon>Glycomycetales</taxon>
        <taxon>Glycomycetaceae</taxon>
        <taxon>Stackebrandtia</taxon>
    </lineage>
</organism>
<evidence type="ECO:0000256" key="3">
    <source>
        <dbReference type="ARBA" id="ARBA00022576"/>
    </source>
</evidence>
<dbReference type="Pfam" id="PF00155">
    <property type="entry name" value="Aminotran_1_2"/>
    <property type="match status" value="1"/>
</dbReference>
<evidence type="ECO:0000313" key="9">
    <source>
        <dbReference type="Proteomes" id="UP000317043"/>
    </source>
</evidence>
<comment type="caution">
    <text evidence="8">The sequence shown here is derived from an EMBL/GenBank/DDBJ whole genome shotgun (WGS) entry which is preliminary data.</text>
</comment>
<evidence type="ECO:0000256" key="1">
    <source>
        <dbReference type="ARBA" id="ARBA00001933"/>
    </source>
</evidence>
<evidence type="ECO:0000256" key="5">
    <source>
        <dbReference type="ARBA" id="ARBA00022898"/>
    </source>
</evidence>
<feature type="domain" description="Aminotransferase class I/classII large" evidence="7">
    <location>
        <begin position="28"/>
        <end position="379"/>
    </location>
</feature>
<reference evidence="8 9" key="1">
    <citation type="submission" date="2019-06" db="EMBL/GenBank/DDBJ databases">
        <title>Sequencing the genomes of 1000 actinobacteria strains.</title>
        <authorList>
            <person name="Klenk H.-P."/>
        </authorList>
    </citation>
    <scope>NUCLEOTIDE SEQUENCE [LARGE SCALE GENOMIC DNA]</scope>
    <source>
        <strain evidence="8 9">DSM 45928</strain>
    </source>
</reference>
<dbReference type="PROSITE" id="PS00105">
    <property type="entry name" value="AA_TRANSFER_CLASS_1"/>
    <property type="match status" value="1"/>
</dbReference>
<proteinExistence type="inferred from homology"/>
<dbReference type="InterPro" id="IPR051326">
    <property type="entry name" value="Kynurenine-oxoglutarate_AT"/>
</dbReference>
<evidence type="ECO:0000256" key="2">
    <source>
        <dbReference type="ARBA" id="ARBA00007441"/>
    </source>
</evidence>
<dbReference type="InterPro" id="IPR015424">
    <property type="entry name" value="PyrdxlP-dep_Trfase"/>
</dbReference>
<comment type="cofactor">
    <cofactor evidence="1 6">
        <name>pyridoxal 5'-phosphate</name>
        <dbReference type="ChEBI" id="CHEBI:597326"/>
    </cofactor>
</comment>
<protein>
    <recommendedName>
        <fullName evidence="6">Aminotransferase</fullName>
        <ecNumber evidence="6">2.6.1.-</ecNumber>
    </recommendedName>
</protein>
<gene>
    <name evidence="8" type="ORF">FB566_0942</name>
</gene>
<dbReference type="SUPFAM" id="SSF53383">
    <property type="entry name" value="PLP-dependent transferases"/>
    <property type="match status" value="1"/>
</dbReference>
<evidence type="ECO:0000256" key="6">
    <source>
        <dbReference type="RuleBase" id="RU000481"/>
    </source>
</evidence>
<dbReference type="InterPro" id="IPR004838">
    <property type="entry name" value="NHTrfase_class1_PyrdxlP-BS"/>
</dbReference>
<dbReference type="Gene3D" id="3.90.1150.10">
    <property type="entry name" value="Aspartate Aminotransferase, domain 1"/>
    <property type="match status" value="1"/>
</dbReference>
<accession>A0A543AS84</accession>
<dbReference type="InParanoid" id="A0A543AS84"/>
<comment type="similarity">
    <text evidence="2 6">Belongs to the class-I pyridoxal-phosphate-dependent aminotransferase family.</text>
</comment>
<dbReference type="InterPro" id="IPR004839">
    <property type="entry name" value="Aminotransferase_I/II_large"/>
</dbReference>
<dbReference type="AlphaFoldDB" id="A0A543AS84"/>
<dbReference type="InterPro" id="IPR015421">
    <property type="entry name" value="PyrdxlP-dep_Trfase_major"/>
</dbReference>
<dbReference type="FunCoup" id="A0A543AS84">
    <property type="interactions" value="401"/>
</dbReference>
<dbReference type="GO" id="GO:0030170">
    <property type="term" value="F:pyridoxal phosphate binding"/>
    <property type="evidence" value="ECO:0007669"/>
    <property type="project" value="InterPro"/>
</dbReference>
<dbReference type="CDD" id="cd00609">
    <property type="entry name" value="AAT_like"/>
    <property type="match status" value="1"/>
</dbReference>
<dbReference type="GO" id="GO:0005737">
    <property type="term" value="C:cytoplasm"/>
    <property type="evidence" value="ECO:0007669"/>
    <property type="project" value="TreeGrafter"/>
</dbReference>
<dbReference type="Gene3D" id="3.40.640.10">
    <property type="entry name" value="Type I PLP-dependent aspartate aminotransferase-like (Major domain)"/>
    <property type="match status" value="1"/>
</dbReference>
<evidence type="ECO:0000313" key="8">
    <source>
        <dbReference type="EMBL" id="TQL75437.1"/>
    </source>
</evidence>
<dbReference type="EC" id="2.6.1.-" evidence="6"/>
<sequence>MTAAPIPAELGVSIFSRMAALAVETGAISLGQGFPDGIGPEAMLRTAQEAIAAGDNQYAPAIGIKPLREVISAQRADRYGTEYDPDSQVVVTAGATEAITAAVMAAAGPGDDVVMFEPYYDSYAAATRLAGANRVAVPLIADDAGFAFDLNRLAEAFTDRTRVLILNTPHNPTGKVFTTDELVAIARLCEERDVVIVSDEVYEYLTFDDVRHVPVAAVAPERTISVSGIGKSFSATGWRIGWACGPTDLIARVASVKQFLSFTTGTPFQLGAVTALRDCLDWVERLRLSLQDRRDLLTTTLTDAGITVYPTSGSYFLQVDSRSFGTDDGMALCLDIPHKAGVVAVPSVAFFDHPDAGRHLVRLAFCKETETLAEAADRLVRYRDSLR</sequence>
<name>A0A543AS84_9ACTN</name>
<dbReference type="Proteomes" id="UP000317043">
    <property type="component" value="Unassembled WGS sequence"/>
</dbReference>
<evidence type="ECO:0000256" key="4">
    <source>
        <dbReference type="ARBA" id="ARBA00022679"/>
    </source>
</evidence>
<dbReference type="PANTHER" id="PTHR43807:SF20">
    <property type="entry name" value="FI04487P"/>
    <property type="match status" value="1"/>
</dbReference>
<keyword evidence="3 6" id="KW-0032">Aminotransferase</keyword>
<dbReference type="EMBL" id="VFOW01000001">
    <property type="protein sequence ID" value="TQL75437.1"/>
    <property type="molecule type" value="Genomic_DNA"/>
</dbReference>
<evidence type="ECO:0000259" key="7">
    <source>
        <dbReference type="Pfam" id="PF00155"/>
    </source>
</evidence>
<keyword evidence="5" id="KW-0663">Pyridoxal phosphate</keyword>
<dbReference type="InterPro" id="IPR015422">
    <property type="entry name" value="PyrdxlP-dep_Trfase_small"/>
</dbReference>
<dbReference type="GO" id="GO:0016212">
    <property type="term" value="F:kynurenine-oxoglutarate transaminase activity"/>
    <property type="evidence" value="ECO:0007669"/>
    <property type="project" value="TreeGrafter"/>
</dbReference>
<keyword evidence="4 6" id="KW-0808">Transferase</keyword>
<dbReference type="RefSeq" id="WP_211347530.1">
    <property type="nucleotide sequence ID" value="NZ_JBHTGS010000001.1"/>
</dbReference>